<gene>
    <name evidence="2" type="ORF">K505DRAFT_390583</name>
</gene>
<proteinExistence type="predicted"/>
<dbReference type="EMBL" id="MU002065">
    <property type="protein sequence ID" value="KAF2790584.1"/>
    <property type="molecule type" value="Genomic_DNA"/>
</dbReference>
<accession>A0A6A6X360</accession>
<organism evidence="2 3">
    <name type="scientific">Melanomma pulvis-pyrius CBS 109.77</name>
    <dbReference type="NCBI Taxonomy" id="1314802"/>
    <lineage>
        <taxon>Eukaryota</taxon>
        <taxon>Fungi</taxon>
        <taxon>Dikarya</taxon>
        <taxon>Ascomycota</taxon>
        <taxon>Pezizomycotina</taxon>
        <taxon>Dothideomycetes</taxon>
        <taxon>Pleosporomycetidae</taxon>
        <taxon>Pleosporales</taxon>
        <taxon>Melanommataceae</taxon>
        <taxon>Melanomma</taxon>
    </lineage>
</organism>
<evidence type="ECO:0000313" key="3">
    <source>
        <dbReference type="Proteomes" id="UP000799757"/>
    </source>
</evidence>
<reference evidence="2" key="1">
    <citation type="journal article" date="2020" name="Stud. Mycol.">
        <title>101 Dothideomycetes genomes: a test case for predicting lifestyles and emergence of pathogens.</title>
        <authorList>
            <person name="Haridas S."/>
            <person name="Albert R."/>
            <person name="Binder M."/>
            <person name="Bloem J."/>
            <person name="Labutti K."/>
            <person name="Salamov A."/>
            <person name="Andreopoulos B."/>
            <person name="Baker S."/>
            <person name="Barry K."/>
            <person name="Bills G."/>
            <person name="Bluhm B."/>
            <person name="Cannon C."/>
            <person name="Castanera R."/>
            <person name="Culley D."/>
            <person name="Daum C."/>
            <person name="Ezra D."/>
            <person name="Gonzalez J."/>
            <person name="Henrissat B."/>
            <person name="Kuo A."/>
            <person name="Liang C."/>
            <person name="Lipzen A."/>
            <person name="Lutzoni F."/>
            <person name="Magnuson J."/>
            <person name="Mondo S."/>
            <person name="Nolan M."/>
            <person name="Ohm R."/>
            <person name="Pangilinan J."/>
            <person name="Park H.-J."/>
            <person name="Ramirez L."/>
            <person name="Alfaro M."/>
            <person name="Sun H."/>
            <person name="Tritt A."/>
            <person name="Yoshinaga Y."/>
            <person name="Zwiers L.-H."/>
            <person name="Turgeon B."/>
            <person name="Goodwin S."/>
            <person name="Spatafora J."/>
            <person name="Crous P."/>
            <person name="Grigoriev I."/>
        </authorList>
    </citation>
    <scope>NUCLEOTIDE SEQUENCE</scope>
    <source>
        <strain evidence="2">CBS 109.77</strain>
    </source>
</reference>
<evidence type="ECO:0000256" key="1">
    <source>
        <dbReference type="SAM" id="MobiDB-lite"/>
    </source>
</evidence>
<feature type="compositionally biased region" description="Polar residues" evidence="1">
    <location>
        <begin position="23"/>
        <end position="33"/>
    </location>
</feature>
<feature type="region of interest" description="Disordered" evidence="1">
    <location>
        <begin position="1"/>
        <end position="36"/>
    </location>
</feature>
<dbReference type="AlphaFoldDB" id="A0A6A6X360"/>
<sequence>MNRLLAKKSTASLRRKRSEGSFEASSTTPSDQKTAPYRDARYEALLATKGSFMQIQTWSD</sequence>
<protein>
    <submittedName>
        <fullName evidence="2">Uncharacterized protein</fullName>
    </submittedName>
</protein>
<dbReference type="Proteomes" id="UP000799757">
    <property type="component" value="Unassembled WGS sequence"/>
</dbReference>
<keyword evidence="3" id="KW-1185">Reference proteome</keyword>
<evidence type="ECO:0000313" key="2">
    <source>
        <dbReference type="EMBL" id="KAF2790584.1"/>
    </source>
</evidence>
<name>A0A6A6X360_9PLEO</name>
<dbReference type="OrthoDB" id="5132737at2759"/>